<evidence type="ECO:0000313" key="3">
    <source>
        <dbReference type="Proteomes" id="UP000289886"/>
    </source>
</evidence>
<reference evidence="2 3" key="1">
    <citation type="submission" date="2019-01" db="EMBL/GenBank/DDBJ databases">
        <title>Draft Genome and Complete Hox-Cluster Characterization of the Sterlet Sturgeon (Acipenser ruthenus).</title>
        <authorList>
            <person name="Wei Q."/>
        </authorList>
    </citation>
    <scope>NUCLEOTIDE SEQUENCE [LARGE SCALE GENOMIC DNA]</scope>
    <source>
        <strain evidence="2">WHYD16114868_AA</strain>
        <tissue evidence="2">Blood</tissue>
    </source>
</reference>
<organism evidence="2 3">
    <name type="scientific">Acipenser ruthenus</name>
    <name type="common">Sterlet sturgeon</name>
    <dbReference type="NCBI Taxonomy" id="7906"/>
    <lineage>
        <taxon>Eukaryota</taxon>
        <taxon>Metazoa</taxon>
        <taxon>Chordata</taxon>
        <taxon>Craniata</taxon>
        <taxon>Vertebrata</taxon>
        <taxon>Euteleostomi</taxon>
        <taxon>Actinopterygii</taxon>
        <taxon>Chondrostei</taxon>
        <taxon>Acipenseriformes</taxon>
        <taxon>Acipenseridae</taxon>
        <taxon>Acipenser</taxon>
    </lineage>
</organism>
<protein>
    <submittedName>
        <fullName evidence="2">Uncharacterized protein</fullName>
    </submittedName>
</protein>
<keyword evidence="3" id="KW-1185">Reference proteome</keyword>
<comment type="caution">
    <text evidence="2">The sequence shown here is derived from an EMBL/GenBank/DDBJ whole genome shotgun (WGS) entry which is preliminary data.</text>
</comment>
<dbReference type="EMBL" id="SCEB01000226">
    <property type="protein sequence ID" value="RXN00189.1"/>
    <property type="molecule type" value="Genomic_DNA"/>
</dbReference>
<dbReference type="AlphaFoldDB" id="A0A662YXA4"/>
<gene>
    <name evidence="2" type="ORF">EOD39_10085</name>
</gene>
<feature type="compositionally biased region" description="Basic and acidic residues" evidence="1">
    <location>
        <begin position="120"/>
        <end position="145"/>
    </location>
</feature>
<evidence type="ECO:0000313" key="2">
    <source>
        <dbReference type="EMBL" id="RXN00189.1"/>
    </source>
</evidence>
<feature type="compositionally biased region" description="Basic and acidic residues" evidence="1">
    <location>
        <begin position="103"/>
        <end position="113"/>
    </location>
</feature>
<sequence>MGLNNLITSSKCTTHPKTDYSMPIELLKEVKDGEKQRSKLTEEMKMLQKISKDMADSIACKDCDIEALYEQISKLGGLKADAQCETVTIQEGNVNGVQVRTEAKRVNKNEHKQGSTNTSREVRTQAGKYEHKQGSTNTSREDPERIQAQQRVTFFSEPAQSSTHCRLSNRNNLNNKLLAVCKVNDWNAMYDPLFI</sequence>
<accession>A0A662YXA4</accession>
<dbReference type="Proteomes" id="UP000289886">
    <property type="component" value="Unassembled WGS sequence"/>
</dbReference>
<proteinExistence type="predicted"/>
<name>A0A662YXA4_ACIRT</name>
<feature type="region of interest" description="Disordered" evidence="1">
    <location>
        <begin position="103"/>
        <end position="145"/>
    </location>
</feature>
<evidence type="ECO:0000256" key="1">
    <source>
        <dbReference type="SAM" id="MobiDB-lite"/>
    </source>
</evidence>